<dbReference type="KEGG" id="mts:MTES_2001"/>
<evidence type="ECO:0000259" key="10">
    <source>
        <dbReference type="Pfam" id="PF02782"/>
    </source>
</evidence>
<evidence type="ECO:0000256" key="2">
    <source>
        <dbReference type="ARBA" id="ARBA00022679"/>
    </source>
</evidence>
<dbReference type="AlphaFoldDB" id="E8NDA7"/>
<comment type="similarity">
    <text evidence="1">Belongs to the FGGY kinase family.</text>
</comment>
<feature type="region of interest" description="Disordered" evidence="8">
    <location>
        <begin position="1"/>
        <end position="37"/>
    </location>
</feature>
<feature type="compositionally biased region" description="Low complexity" evidence="8">
    <location>
        <begin position="17"/>
        <end position="37"/>
    </location>
</feature>
<keyword evidence="3" id="KW-0547">Nucleotide-binding</keyword>
<dbReference type="InterPro" id="IPR018484">
    <property type="entry name" value="FGGY_N"/>
</dbReference>
<evidence type="ECO:0000259" key="9">
    <source>
        <dbReference type="Pfam" id="PF00370"/>
    </source>
</evidence>
<dbReference type="SUPFAM" id="SSF53067">
    <property type="entry name" value="Actin-like ATPase domain"/>
    <property type="match status" value="2"/>
</dbReference>
<dbReference type="CDD" id="cd07771">
    <property type="entry name" value="ASKHA_NBD_FGGY_RhaB-like"/>
    <property type="match status" value="1"/>
</dbReference>
<organism evidence="11 12">
    <name type="scientific">Microbacterium testaceum (strain StLB037)</name>
    <dbReference type="NCBI Taxonomy" id="979556"/>
    <lineage>
        <taxon>Bacteria</taxon>
        <taxon>Bacillati</taxon>
        <taxon>Actinomycetota</taxon>
        <taxon>Actinomycetes</taxon>
        <taxon>Micrococcales</taxon>
        <taxon>Microbacteriaceae</taxon>
        <taxon>Microbacterium</taxon>
    </lineage>
</organism>
<keyword evidence="6" id="KW-1015">Disulfide bond</keyword>
<evidence type="ECO:0000256" key="3">
    <source>
        <dbReference type="ARBA" id="ARBA00022741"/>
    </source>
</evidence>
<dbReference type="Pfam" id="PF00370">
    <property type="entry name" value="FGGY_N"/>
    <property type="match status" value="1"/>
</dbReference>
<dbReference type="PANTHER" id="PTHR10196">
    <property type="entry name" value="SUGAR KINASE"/>
    <property type="match status" value="1"/>
</dbReference>
<dbReference type="eggNOG" id="COG1070">
    <property type="taxonomic scope" value="Bacteria"/>
</dbReference>
<dbReference type="InterPro" id="IPR013449">
    <property type="entry name" value="Rhamnulokinase"/>
</dbReference>
<reference key="2">
    <citation type="submission" date="2011-02" db="EMBL/GenBank/DDBJ databases">
        <title>Genome sequence of Microbacterium testaceum StLB037.</title>
        <authorList>
            <person name="Morohoshi T."/>
            <person name="Wang W.Z."/>
            <person name="Someya N."/>
            <person name="Ikeda T."/>
        </authorList>
    </citation>
    <scope>NUCLEOTIDE SEQUENCE</scope>
    <source>
        <strain>StLB037</strain>
    </source>
</reference>
<keyword evidence="4" id="KW-0418">Kinase</keyword>
<evidence type="ECO:0000313" key="11">
    <source>
        <dbReference type="EMBL" id="BAJ74965.1"/>
    </source>
</evidence>
<keyword evidence="5" id="KW-0067">ATP-binding</keyword>
<dbReference type="GO" id="GO:0006071">
    <property type="term" value="P:glycerol metabolic process"/>
    <property type="evidence" value="ECO:0007669"/>
    <property type="project" value="TreeGrafter"/>
</dbReference>
<sequence length="507" mass="52068">MSGTSSGSAAGEGGGVAAAASGAPVPAAGASAPAAGAPAAQAPGAVRAVAAVDLGATSGRVMIGRVGDGVLELEQVARFPNGPVERADGWHWDIEALWDHVRAGLVEALRREPGIESVGIDSWAVDYGLLGADGLLAEPFHYRDERTARGVDAVHGIVPFEELYRRNGLQFLPFNTLYQYAADPQLAAAETSLLIPDLLAERLTGRRVAERTNASTTGLVDVHTGEWDLALAEVLGIPSLVLPPLVDPGETIGRARGLGDVPVVAVGSHDTASAIVAVPLSSPNAAYISCGTWGLVGLELDAPIVTDAARAANFTNEGGVDGRVRFLHNVTGLWLLSETVRAWAERDGVAVDLPALLAAAAVEPAPARLFDADDPSLSTPGDMPARIATLLGMPEPGVAERAAFARVIVESIADAFARTLRTAGELAGRDIDAVHLVGGGALNALLCQATADRSGVPVLAGPVEATALGNVLVQARALGCFGADASLEELRDRVASAFPAVRFDPRS</sequence>
<reference evidence="11 12" key="1">
    <citation type="journal article" date="2011" name="J. Bacteriol.">
        <title>Genome sequence of Microbacterium testaceum StLB037, an N-acylhomoserine lactone-degrading bacterium isolated from potato leaves.</title>
        <authorList>
            <person name="Morohoshi T."/>
            <person name="Wang W.-Z."/>
            <person name="Someya N."/>
            <person name="Ikeda T."/>
        </authorList>
    </citation>
    <scope>NUCLEOTIDE SEQUENCE [LARGE SCALE GENOMIC DNA]</scope>
    <source>
        <strain evidence="11 12">StLB037</strain>
    </source>
</reference>
<dbReference type="InterPro" id="IPR018485">
    <property type="entry name" value="FGGY_C"/>
</dbReference>
<proteinExistence type="inferred from homology"/>
<protein>
    <submittedName>
        <fullName evidence="11">Sugar</fullName>
    </submittedName>
</protein>
<dbReference type="OrthoDB" id="9761504at2"/>
<dbReference type="Gene3D" id="3.30.420.40">
    <property type="match status" value="2"/>
</dbReference>
<feature type="domain" description="Carbohydrate kinase FGGY N-terminal" evidence="9">
    <location>
        <begin position="50"/>
        <end position="276"/>
    </location>
</feature>
<dbReference type="Pfam" id="PF02782">
    <property type="entry name" value="FGGY_C"/>
    <property type="match status" value="1"/>
</dbReference>
<evidence type="ECO:0000256" key="1">
    <source>
        <dbReference type="ARBA" id="ARBA00009156"/>
    </source>
</evidence>
<dbReference type="GO" id="GO:0019301">
    <property type="term" value="P:rhamnose catabolic process"/>
    <property type="evidence" value="ECO:0007669"/>
    <property type="project" value="InterPro"/>
</dbReference>
<evidence type="ECO:0000256" key="4">
    <source>
        <dbReference type="ARBA" id="ARBA00022777"/>
    </source>
</evidence>
<dbReference type="GO" id="GO:0005524">
    <property type="term" value="F:ATP binding"/>
    <property type="evidence" value="ECO:0007669"/>
    <property type="project" value="UniProtKB-KW"/>
</dbReference>
<name>E8NDA7_MICTS</name>
<dbReference type="GO" id="GO:0008993">
    <property type="term" value="F:rhamnulokinase activity"/>
    <property type="evidence" value="ECO:0007669"/>
    <property type="project" value="InterPro"/>
</dbReference>
<dbReference type="EMBL" id="AP012052">
    <property type="protein sequence ID" value="BAJ74965.1"/>
    <property type="molecule type" value="Genomic_DNA"/>
</dbReference>
<dbReference type="Proteomes" id="UP000008975">
    <property type="component" value="Chromosome"/>
</dbReference>
<dbReference type="InterPro" id="IPR043129">
    <property type="entry name" value="ATPase_NBD"/>
</dbReference>
<evidence type="ECO:0000256" key="6">
    <source>
        <dbReference type="ARBA" id="ARBA00023157"/>
    </source>
</evidence>
<dbReference type="RefSeq" id="WP_013585090.1">
    <property type="nucleotide sequence ID" value="NC_015125.1"/>
</dbReference>
<feature type="domain" description="Carbohydrate kinase FGGY C-terminal" evidence="10">
    <location>
        <begin position="286"/>
        <end position="477"/>
    </location>
</feature>
<gene>
    <name evidence="11" type="ordered locus">MTES_2001</name>
</gene>
<evidence type="ECO:0000256" key="5">
    <source>
        <dbReference type="ARBA" id="ARBA00022840"/>
    </source>
</evidence>
<accession>E8NDA7</accession>
<evidence type="ECO:0000256" key="7">
    <source>
        <dbReference type="ARBA" id="ARBA00023308"/>
    </source>
</evidence>
<keyword evidence="7" id="KW-0684">Rhamnose metabolism</keyword>
<dbReference type="GO" id="GO:0005829">
    <property type="term" value="C:cytosol"/>
    <property type="evidence" value="ECO:0007669"/>
    <property type="project" value="TreeGrafter"/>
</dbReference>
<evidence type="ECO:0000256" key="8">
    <source>
        <dbReference type="SAM" id="MobiDB-lite"/>
    </source>
</evidence>
<dbReference type="GO" id="GO:0004370">
    <property type="term" value="F:glycerol kinase activity"/>
    <property type="evidence" value="ECO:0007669"/>
    <property type="project" value="TreeGrafter"/>
</dbReference>
<evidence type="ECO:0000313" key="12">
    <source>
        <dbReference type="Proteomes" id="UP000008975"/>
    </source>
</evidence>
<dbReference type="HOGENOM" id="CLU_039395_0_1_11"/>
<dbReference type="STRING" id="979556.MTES_2001"/>
<dbReference type="PANTHER" id="PTHR10196:SF93">
    <property type="entry name" value="L-RHAMNULOKINASE"/>
    <property type="match status" value="1"/>
</dbReference>
<keyword evidence="2" id="KW-0808">Transferase</keyword>